<feature type="transmembrane region" description="Helical" evidence="2">
    <location>
        <begin position="119"/>
        <end position="138"/>
    </location>
</feature>
<organism evidence="3 4">
    <name type="scientific">Olea europaea subsp. europaea</name>
    <dbReference type="NCBI Taxonomy" id="158383"/>
    <lineage>
        <taxon>Eukaryota</taxon>
        <taxon>Viridiplantae</taxon>
        <taxon>Streptophyta</taxon>
        <taxon>Embryophyta</taxon>
        <taxon>Tracheophyta</taxon>
        <taxon>Spermatophyta</taxon>
        <taxon>Magnoliopsida</taxon>
        <taxon>eudicotyledons</taxon>
        <taxon>Gunneridae</taxon>
        <taxon>Pentapetalae</taxon>
        <taxon>asterids</taxon>
        <taxon>lamiids</taxon>
        <taxon>Lamiales</taxon>
        <taxon>Oleaceae</taxon>
        <taxon>Oleeae</taxon>
        <taxon>Olea</taxon>
    </lineage>
</organism>
<feature type="region of interest" description="Disordered" evidence="1">
    <location>
        <begin position="274"/>
        <end position="294"/>
    </location>
</feature>
<evidence type="ECO:0000313" key="3">
    <source>
        <dbReference type="EMBL" id="CAA2999164.1"/>
    </source>
</evidence>
<accession>A0A8S0T2F2</accession>
<proteinExistence type="predicted"/>
<evidence type="ECO:0000256" key="1">
    <source>
        <dbReference type="SAM" id="MobiDB-lite"/>
    </source>
</evidence>
<gene>
    <name evidence="3" type="ORF">OLEA9_A077030</name>
</gene>
<sequence>MLKFVWWSVQQGVGSPSDSGLDLIRTTVVLGFSVQLLVIAGFLLSLLFAGFPFALQFGVLRLRATLLCSWSVLGFLEDLDSAVSWCFFAVGFLFFQHPWSSRDFEIGQTSHQLPGRFYVILCLAVSYLWFFATLVYYLQVVGGCPVDCRFGPGSWGFWSGSRPFIVPETGPLFFVWLLDFWASIQLDSSKGAPVKIGNAGNGVLPPNSQHSLAETAASSGTKTAQQCVGVNVTAGQPSNLNSGQSQLPILAEQQGDGFEQQEPPFLEKKIEADDFHPTGESVMISLKTTKKRGG</sequence>
<dbReference type="Proteomes" id="UP000594638">
    <property type="component" value="Unassembled WGS sequence"/>
</dbReference>
<comment type="caution">
    <text evidence="3">The sequence shown here is derived from an EMBL/GenBank/DDBJ whole genome shotgun (WGS) entry which is preliminary data.</text>
</comment>
<feature type="transmembrane region" description="Helical" evidence="2">
    <location>
        <begin position="28"/>
        <end position="51"/>
    </location>
</feature>
<reference evidence="3 4" key="1">
    <citation type="submission" date="2019-12" db="EMBL/GenBank/DDBJ databases">
        <authorList>
            <person name="Alioto T."/>
            <person name="Alioto T."/>
            <person name="Gomez Garrido J."/>
        </authorList>
    </citation>
    <scope>NUCLEOTIDE SEQUENCE [LARGE SCALE GENOMIC DNA]</scope>
</reference>
<evidence type="ECO:0000256" key="2">
    <source>
        <dbReference type="SAM" id="Phobius"/>
    </source>
</evidence>
<evidence type="ECO:0000313" key="4">
    <source>
        <dbReference type="Proteomes" id="UP000594638"/>
    </source>
</evidence>
<dbReference type="AlphaFoldDB" id="A0A8S0T2F2"/>
<keyword evidence="2" id="KW-0812">Transmembrane</keyword>
<feature type="transmembrane region" description="Helical" evidence="2">
    <location>
        <begin position="82"/>
        <end position="99"/>
    </location>
</feature>
<dbReference type="EMBL" id="CACTIH010005620">
    <property type="protein sequence ID" value="CAA2999164.1"/>
    <property type="molecule type" value="Genomic_DNA"/>
</dbReference>
<dbReference type="Gramene" id="OE9A077030T1">
    <property type="protein sequence ID" value="OE9A077030C1"/>
    <property type="gene ID" value="OE9A077030"/>
</dbReference>
<keyword evidence="2" id="KW-1133">Transmembrane helix</keyword>
<name>A0A8S0T2F2_OLEEU</name>
<protein>
    <recommendedName>
        <fullName evidence="5">Transmembrane protein</fullName>
    </recommendedName>
</protein>
<keyword evidence="4" id="KW-1185">Reference proteome</keyword>
<keyword evidence="2" id="KW-0472">Membrane</keyword>
<evidence type="ECO:0008006" key="5">
    <source>
        <dbReference type="Google" id="ProtNLM"/>
    </source>
</evidence>